<gene>
    <name evidence="1" type="ORF">S03H2_52898</name>
</gene>
<protein>
    <submittedName>
        <fullName evidence="1">Uncharacterized protein</fullName>
    </submittedName>
</protein>
<comment type="caution">
    <text evidence="1">The sequence shown here is derived from an EMBL/GenBank/DDBJ whole genome shotgun (WGS) entry which is preliminary data.</text>
</comment>
<accession>X1HJR3</accession>
<reference evidence="1" key="1">
    <citation type="journal article" date="2014" name="Front. Microbiol.">
        <title>High frequency of phylogenetically diverse reductive dehalogenase-homologous genes in deep subseafloor sedimentary metagenomes.</title>
        <authorList>
            <person name="Kawai M."/>
            <person name="Futagami T."/>
            <person name="Toyoda A."/>
            <person name="Takaki Y."/>
            <person name="Nishi S."/>
            <person name="Hori S."/>
            <person name="Arai W."/>
            <person name="Tsubouchi T."/>
            <person name="Morono Y."/>
            <person name="Uchiyama I."/>
            <person name="Ito T."/>
            <person name="Fujiyama A."/>
            <person name="Inagaki F."/>
            <person name="Takami H."/>
        </authorList>
    </citation>
    <scope>NUCLEOTIDE SEQUENCE</scope>
    <source>
        <strain evidence="1">Expedition CK06-06</strain>
    </source>
</reference>
<name>X1HJR3_9ZZZZ</name>
<feature type="non-terminal residue" evidence="1">
    <location>
        <position position="59"/>
    </location>
</feature>
<dbReference type="EMBL" id="BARU01033642">
    <property type="protein sequence ID" value="GAH69727.1"/>
    <property type="molecule type" value="Genomic_DNA"/>
</dbReference>
<proteinExistence type="predicted"/>
<sequence>MAGYYTPERGRPSLFVYREEGDKLVTIPKEYSDFEALFSEIKDRTPFQELSLRRGETIQ</sequence>
<evidence type="ECO:0000313" key="1">
    <source>
        <dbReference type="EMBL" id="GAH69727.1"/>
    </source>
</evidence>
<dbReference type="AlphaFoldDB" id="X1HJR3"/>
<organism evidence="1">
    <name type="scientific">marine sediment metagenome</name>
    <dbReference type="NCBI Taxonomy" id="412755"/>
    <lineage>
        <taxon>unclassified sequences</taxon>
        <taxon>metagenomes</taxon>
        <taxon>ecological metagenomes</taxon>
    </lineage>
</organism>